<accession>A0A0D2NSB9</accession>
<evidence type="ECO:0008006" key="3">
    <source>
        <dbReference type="Google" id="ProtNLM"/>
    </source>
</evidence>
<dbReference type="AlphaFoldDB" id="A0A0D2NSB9"/>
<dbReference type="Proteomes" id="UP000054270">
    <property type="component" value="Unassembled WGS sequence"/>
</dbReference>
<reference evidence="2" key="1">
    <citation type="submission" date="2014-04" db="EMBL/GenBank/DDBJ databases">
        <title>Evolutionary Origins and Diversification of the Mycorrhizal Mutualists.</title>
        <authorList>
            <consortium name="DOE Joint Genome Institute"/>
            <consortium name="Mycorrhizal Genomics Consortium"/>
            <person name="Kohler A."/>
            <person name="Kuo A."/>
            <person name="Nagy L.G."/>
            <person name="Floudas D."/>
            <person name="Copeland A."/>
            <person name="Barry K.W."/>
            <person name="Cichocki N."/>
            <person name="Veneault-Fourrey C."/>
            <person name="LaButti K."/>
            <person name="Lindquist E.A."/>
            <person name="Lipzen A."/>
            <person name="Lundell T."/>
            <person name="Morin E."/>
            <person name="Murat C."/>
            <person name="Riley R."/>
            <person name="Ohm R."/>
            <person name="Sun H."/>
            <person name="Tunlid A."/>
            <person name="Henrissat B."/>
            <person name="Grigoriev I.V."/>
            <person name="Hibbett D.S."/>
            <person name="Martin F."/>
        </authorList>
    </citation>
    <scope>NUCLEOTIDE SEQUENCE [LARGE SCALE GENOMIC DNA]</scope>
    <source>
        <strain evidence="2">FD-334 SS-4</strain>
    </source>
</reference>
<organism evidence="1 2">
    <name type="scientific">Hypholoma sublateritium (strain FD-334 SS-4)</name>
    <dbReference type="NCBI Taxonomy" id="945553"/>
    <lineage>
        <taxon>Eukaryota</taxon>
        <taxon>Fungi</taxon>
        <taxon>Dikarya</taxon>
        <taxon>Basidiomycota</taxon>
        <taxon>Agaricomycotina</taxon>
        <taxon>Agaricomycetes</taxon>
        <taxon>Agaricomycetidae</taxon>
        <taxon>Agaricales</taxon>
        <taxon>Agaricineae</taxon>
        <taxon>Strophariaceae</taxon>
        <taxon>Hypholoma</taxon>
    </lineage>
</organism>
<dbReference type="STRING" id="945553.A0A0D2NSB9"/>
<evidence type="ECO:0000313" key="2">
    <source>
        <dbReference type="Proteomes" id="UP000054270"/>
    </source>
</evidence>
<keyword evidence="2" id="KW-1185">Reference proteome</keyword>
<dbReference type="EMBL" id="KN817556">
    <property type="protein sequence ID" value="KJA21709.1"/>
    <property type="molecule type" value="Genomic_DNA"/>
</dbReference>
<protein>
    <recommendedName>
        <fullName evidence="3">F-box domain-containing protein</fullName>
    </recommendedName>
</protein>
<evidence type="ECO:0000313" key="1">
    <source>
        <dbReference type="EMBL" id="KJA21709.1"/>
    </source>
</evidence>
<gene>
    <name evidence="1" type="ORF">HYPSUDRAFT_87925</name>
</gene>
<sequence>MHLHADVPLDILGHIADILGSEDGRLDRETLKVLSQTCKFMVPVCRRHLFSSLRLPFYLTSVRRSLGLRNLLLSNPAMTSYFKILSFDVAQPFCGSDYDILHMICASSSPTTVSIFGGNWNYLTERAKSLILALAQNSTVHRLALKSIDNFPAAALSLCSSLNELKLCGINDFASPDDNFIMKNSNKIPLISLHVYSVSNATLATLMAPAKDLNTVGVVGLPLRFDRLKQASFQISIPSETLQMYELLEKAVSLELFAIEVRPQGHLLRLTGLGSRLAVNTHPTLRLAKFSLCVYSDYNNPIRELTHELEHISGNNILEELEVTVTTTLFMLQRTKLVGWVDLDTVLTSPGAFPMLRRVAFQLKCQHIYDWIRNSPEFLPSNLTEKRFPRLLADTSIDFVYREAIVYDNGLRPPYHMYDDEQE</sequence>
<proteinExistence type="predicted"/>
<name>A0A0D2NSB9_HYPSF</name>